<proteinExistence type="predicted"/>
<reference evidence="1 2" key="1">
    <citation type="submission" date="2014-11" db="EMBL/GenBank/DDBJ databases">
        <authorList>
            <person name="Diene M.Seydina."/>
        </authorList>
    </citation>
    <scope>NUCLEOTIDE SEQUENCE [LARGE SCALE GENOMIC DNA]</scope>
    <source>
        <strain evidence="1 2">Neisseria meningitidis CHUV</strain>
    </source>
</reference>
<evidence type="ECO:0000313" key="1">
    <source>
        <dbReference type="EMBL" id="CRY99437.1"/>
    </source>
</evidence>
<dbReference type="EMBL" id="CVTF01000070">
    <property type="protein sequence ID" value="CRY99437.1"/>
    <property type="molecule type" value="Genomic_DNA"/>
</dbReference>
<organism evidence="1 2">
    <name type="scientific">Neisseria meningitidis serogroup B</name>
    <dbReference type="NCBI Taxonomy" id="491"/>
    <lineage>
        <taxon>Bacteria</taxon>
        <taxon>Pseudomonadati</taxon>
        <taxon>Pseudomonadota</taxon>
        <taxon>Betaproteobacteria</taxon>
        <taxon>Neisseriales</taxon>
        <taxon>Neisseriaceae</taxon>
        <taxon>Neisseria</taxon>
    </lineage>
</organism>
<dbReference type="Proteomes" id="UP000182715">
    <property type="component" value="Unassembled WGS sequence"/>
</dbReference>
<protein>
    <submittedName>
        <fullName evidence="1">Uncharacterized protein</fullName>
    </submittedName>
</protein>
<feature type="non-terminal residue" evidence="1">
    <location>
        <position position="1"/>
    </location>
</feature>
<accession>A0A0H5QBN3</accession>
<dbReference type="AlphaFoldDB" id="A0A0H5QBN3"/>
<evidence type="ECO:0000313" key="2">
    <source>
        <dbReference type="Proteomes" id="UP000182715"/>
    </source>
</evidence>
<name>A0A0H5QBN3_NEIMI</name>
<sequence length="39" mass="4571">VPPQYKMPSEISFRRHMLSAFTLFSKTQRGGHYHFCPST</sequence>